<feature type="domain" description="Metallo-beta-lactamase" evidence="2">
    <location>
        <begin position="29"/>
        <end position="196"/>
    </location>
</feature>
<dbReference type="HOGENOM" id="CLU_079268_0_0_2"/>
<dbReference type="AlphaFoldDB" id="A1RXA7"/>
<evidence type="ECO:0000259" key="2">
    <source>
        <dbReference type="Pfam" id="PF12706"/>
    </source>
</evidence>
<dbReference type="KEGG" id="tpe:Tpen_0428"/>
<dbReference type="InterPro" id="IPR050114">
    <property type="entry name" value="UPF0173_UPF0282_UlaG_hydrolase"/>
</dbReference>
<protein>
    <recommendedName>
        <fullName evidence="1">UPF0282 protein Tpen_0428</fullName>
    </recommendedName>
</protein>
<dbReference type="InterPro" id="IPR014426">
    <property type="entry name" value="UPF0282_hydrls"/>
</dbReference>
<reference evidence="4" key="1">
    <citation type="journal article" date="2008" name="J. Bacteriol.">
        <title>Genome sequence of Thermofilum pendens reveals an exceptional loss of biosynthetic pathways without genome reduction.</title>
        <authorList>
            <person name="Anderson I."/>
            <person name="Rodriguez J."/>
            <person name="Susanti D."/>
            <person name="Porat I."/>
            <person name="Reich C."/>
            <person name="Ulrich L.E."/>
            <person name="Elkins J.G."/>
            <person name="Mavromatis K."/>
            <person name="Lykidis A."/>
            <person name="Kim E."/>
            <person name="Thompson L.S."/>
            <person name="Nolan M."/>
            <person name="Land M."/>
            <person name="Copeland A."/>
            <person name="Lapidus A."/>
            <person name="Lucas S."/>
            <person name="Detter C."/>
            <person name="Zhulin I.B."/>
            <person name="Olsen G.J."/>
            <person name="Whitman W."/>
            <person name="Mukhopadhyay B."/>
            <person name="Bristow J."/>
            <person name="Kyrpides N."/>
        </authorList>
    </citation>
    <scope>NUCLEOTIDE SEQUENCE [LARGE SCALE GENOMIC DNA]</scope>
    <source>
        <strain evidence="4">DSM 2475 / Hrk 5</strain>
    </source>
</reference>
<dbReference type="Pfam" id="PF12706">
    <property type="entry name" value="Lactamase_B_2"/>
    <property type="match status" value="1"/>
</dbReference>
<gene>
    <name evidence="3" type="ordered locus">Tpen_0428</name>
</gene>
<dbReference type="SUPFAM" id="SSF56281">
    <property type="entry name" value="Metallo-hydrolase/oxidoreductase"/>
    <property type="match status" value="1"/>
</dbReference>
<dbReference type="HAMAP" id="MF_01406">
    <property type="entry name" value="UPF0282"/>
    <property type="match status" value="1"/>
</dbReference>
<dbReference type="InterPro" id="IPR001279">
    <property type="entry name" value="Metallo-B-lactamas"/>
</dbReference>
<dbReference type="EnsemblBacteria" id="ABL77837">
    <property type="protein sequence ID" value="ABL77837"/>
    <property type="gene ID" value="Tpen_0428"/>
</dbReference>
<dbReference type="STRING" id="368408.Tpen_0428"/>
<dbReference type="Gene3D" id="3.60.15.10">
    <property type="entry name" value="Ribonuclease Z/Hydroxyacylglutathione hydrolase-like"/>
    <property type="match status" value="1"/>
</dbReference>
<comment type="similarity">
    <text evidence="1">Belongs to the UPF0282 family.</text>
</comment>
<dbReference type="EMBL" id="CP000505">
    <property type="protein sequence ID" value="ABL77837.1"/>
    <property type="molecule type" value="Genomic_DNA"/>
</dbReference>
<proteinExistence type="inferred from homology"/>
<dbReference type="PIRSF" id="PIRSF004944">
    <property type="entry name" value="UCP004944_hydrls"/>
    <property type="match status" value="1"/>
</dbReference>
<dbReference type="PANTHER" id="PTHR43546:SF4">
    <property type="entry name" value="UPF0282 PROTEIN MJ1629"/>
    <property type="match status" value="1"/>
</dbReference>
<accession>A1RXA7</accession>
<name>A1RXA7_THEPD</name>
<sequence>MRLGVRPIADESLGVRSMSILVETPDVKILFDASSSLAPRRYGLPPHPEEFKAQLRVREEILKAASRADVVTVSHYHRDHYSPPYASLYECLRENEYEEIYSGKVVVAKHPEELINYSQRRRAEAFLEAVRGKAKEIHLLNQGVLRFGGTEIEAFTARHGESLGYVLCFVVRVDGSPFLAFLPDVQGPVDDEVVEKILAYAPEYVVVGGPPLYLSEQKVSGEAVEKGLRNLVRLFTLTQRGTRVIVSHHMLRDPEWRDALIQRGVHEDEIETYSSLLGLPFTGLEAYRKLLFSSNPPPSDYENLLEKFKGKRCDLLLESLGLQ</sequence>
<dbReference type="PANTHER" id="PTHR43546">
    <property type="entry name" value="UPF0173 METAL-DEPENDENT HYDROLASE MJ1163-RELATED"/>
    <property type="match status" value="1"/>
</dbReference>
<dbReference type="Proteomes" id="UP000000641">
    <property type="component" value="Chromosome"/>
</dbReference>
<organism evidence="3 4">
    <name type="scientific">Thermofilum pendens (strain DSM 2475 / Hrk 5)</name>
    <dbReference type="NCBI Taxonomy" id="368408"/>
    <lineage>
        <taxon>Archaea</taxon>
        <taxon>Thermoproteota</taxon>
        <taxon>Thermoprotei</taxon>
        <taxon>Thermofilales</taxon>
        <taxon>Thermofilaceae</taxon>
        <taxon>Thermofilum</taxon>
    </lineage>
</organism>
<dbReference type="GO" id="GO:0016787">
    <property type="term" value="F:hydrolase activity"/>
    <property type="evidence" value="ECO:0007669"/>
    <property type="project" value="UniProtKB-KW"/>
</dbReference>
<evidence type="ECO:0000256" key="1">
    <source>
        <dbReference type="HAMAP-Rule" id="MF_01406"/>
    </source>
</evidence>
<evidence type="ECO:0000313" key="4">
    <source>
        <dbReference type="Proteomes" id="UP000000641"/>
    </source>
</evidence>
<keyword evidence="4" id="KW-1185">Reference proteome</keyword>
<evidence type="ECO:0000313" key="3">
    <source>
        <dbReference type="EMBL" id="ABL77837.1"/>
    </source>
</evidence>
<dbReference type="InterPro" id="IPR036866">
    <property type="entry name" value="RibonucZ/Hydroxyglut_hydro"/>
</dbReference>
<keyword evidence="3" id="KW-0378">Hydrolase</keyword>
<dbReference type="eggNOG" id="arCOG00969">
    <property type="taxonomic scope" value="Archaea"/>
</dbReference>